<sequence>MRADMKRSVGKEGGLMREDLMERGEQQRDKVKKQLNDRANAATIHNRFRPAQMGINFPNVVTTDQTPAISLLAQVDKAHLTSEHSPVVSSPLRESVVAVEPGLLNGGNKTPRAAPSLKFDFSIAHTVKPTVPHSIAIADPSNNYHSQLVDHPPQTNDDNEAYEIDQLMEDTDSDSDYEQRDVSMNGQECPPPITYDHDLYLNEPTRNPPQPQKRKVETRGHMVLRNGKVTGFSRDITPPPFSPTLPAQPPILGEDVPAICLTPTSPSVTTIPQTTVSSVPSLSTVTTGPPIPTPLTQTALSFHTAVMAISEGLPGAAVDTPISTTTAFPSKLPTPPPDRPLSFFIKLPPATQSRSFLANYREPMAVDSSTSTSSDDSSNDMQCSPSPSPSSAAATHGSSPSQSLHHQVDECYIKTRPATPNPVVERKEKFREQLEAARTYNPIQEEPEEEDSTTAGSPPPQDDEDMDDGDPIDPTLSNRIPYRRTIQHRFCLPSVSTQVEALTVNEDQFVPPYAVCDTDPHLPTEFYNPVLHPLNAHLQLRRHFCLVLEYTSLIALDRRLNTYLEHFHASLSQHNLFHYHDCYHLRSEWIGNPFLYAIERMRLSQILQYFSDLDPDQENTIFKSLCEMINEVLHYKVNPMNWEMIARQRLAGYYGLPYTMPSLP</sequence>
<protein>
    <submittedName>
        <fullName evidence="1">Uncharacterized protein</fullName>
    </submittedName>
</protein>
<evidence type="ECO:0000313" key="2">
    <source>
        <dbReference type="Proteomes" id="UP001055072"/>
    </source>
</evidence>
<dbReference type="EMBL" id="MU274923">
    <property type="protein sequence ID" value="KAI0086602.1"/>
    <property type="molecule type" value="Genomic_DNA"/>
</dbReference>
<proteinExistence type="predicted"/>
<comment type="caution">
    <text evidence="1">The sequence shown here is derived from an EMBL/GenBank/DDBJ whole genome shotgun (WGS) entry which is preliminary data.</text>
</comment>
<reference evidence="1" key="1">
    <citation type="journal article" date="2021" name="Environ. Microbiol.">
        <title>Gene family expansions and transcriptome signatures uncover fungal adaptations to wood decay.</title>
        <authorList>
            <person name="Hage H."/>
            <person name="Miyauchi S."/>
            <person name="Viragh M."/>
            <person name="Drula E."/>
            <person name="Min B."/>
            <person name="Chaduli D."/>
            <person name="Navarro D."/>
            <person name="Favel A."/>
            <person name="Norest M."/>
            <person name="Lesage-Meessen L."/>
            <person name="Balint B."/>
            <person name="Merenyi Z."/>
            <person name="de Eugenio L."/>
            <person name="Morin E."/>
            <person name="Martinez A.T."/>
            <person name="Baldrian P."/>
            <person name="Stursova M."/>
            <person name="Martinez M.J."/>
            <person name="Novotny C."/>
            <person name="Magnuson J.K."/>
            <person name="Spatafora J.W."/>
            <person name="Maurice S."/>
            <person name="Pangilinan J."/>
            <person name="Andreopoulos W."/>
            <person name="LaButti K."/>
            <person name="Hundley H."/>
            <person name="Na H."/>
            <person name="Kuo A."/>
            <person name="Barry K."/>
            <person name="Lipzen A."/>
            <person name="Henrissat B."/>
            <person name="Riley R."/>
            <person name="Ahrendt S."/>
            <person name="Nagy L.G."/>
            <person name="Grigoriev I.V."/>
            <person name="Martin F."/>
            <person name="Rosso M.N."/>
        </authorList>
    </citation>
    <scope>NUCLEOTIDE SEQUENCE</scope>
    <source>
        <strain evidence="1">CBS 384.51</strain>
    </source>
</reference>
<organism evidence="1 2">
    <name type="scientific">Irpex rosettiformis</name>
    <dbReference type="NCBI Taxonomy" id="378272"/>
    <lineage>
        <taxon>Eukaryota</taxon>
        <taxon>Fungi</taxon>
        <taxon>Dikarya</taxon>
        <taxon>Basidiomycota</taxon>
        <taxon>Agaricomycotina</taxon>
        <taxon>Agaricomycetes</taxon>
        <taxon>Polyporales</taxon>
        <taxon>Irpicaceae</taxon>
        <taxon>Irpex</taxon>
    </lineage>
</organism>
<keyword evidence="2" id="KW-1185">Reference proteome</keyword>
<gene>
    <name evidence="1" type="ORF">BDY19DRAFT_995888</name>
</gene>
<evidence type="ECO:0000313" key="1">
    <source>
        <dbReference type="EMBL" id="KAI0086602.1"/>
    </source>
</evidence>
<dbReference type="Proteomes" id="UP001055072">
    <property type="component" value="Unassembled WGS sequence"/>
</dbReference>
<name>A0ACB8TX32_9APHY</name>
<accession>A0ACB8TX32</accession>